<comment type="caution">
    <text evidence="2">The sequence shown here is derived from an EMBL/GenBank/DDBJ whole genome shotgun (WGS) entry which is preliminary data.</text>
</comment>
<dbReference type="EMBL" id="BSEC01000001">
    <property type="protein sequence ID" value="GLI91501.1"/>
    <property type="molecule type" value="Genomic_DNA"/>
</dbReference>
<dbReference type="InterPro" id="IPR027417">
    <property type="entry name" value="P-loop_NTPase"/>
</dbReference>
<sequence>MSQSGVSERICLLRRRIALIEAREGQVAPFATPFAPAFGVDRLDALLGAGRAGLSEILPSRAPDAPAAAAFAVAMALRARAARGGGALVVIVEDIAAQEFGLPYGRGLAAAGLDLSRFVLIRTRRPRETLWTMEEALKSPACAAVVAESFLTSRLYDLSASRRLLLAARRGGALGLVAPLAPPKDTAPARLSSAAELRVEIAAAAPEAGARPPAARSPPLSPAAPFRWRLRLLKARAGWGEIDPAQWREIAFDPEQTVFRHAFPERLPSEASNRPAAADPQRRRA</sequence>
<dbReference type="RefSeq" id="WP_281800170.1">
    <property type="nucleotide sequence ID" value="NZ_BSEC01000001.1"/>
</dbReference>
<dbReference type="SUPFAM" id="SSF52540">
    <property type="entry name" value="P-loop containing nucleoside triphosphate hydrolases"/>
    <property type="match status" value="1"/>
</dbReference>
<evidence type="ECO:0000313" key="3">
    <source>
        <dbReference type="Proteomes" id="UP001144323"/>
    </source>
</evidence>
<name>A0A9W6GRE2_9HYPH</name>
<protein>
    <recommendedName>
        <fullName evidence="4">Protein ImuA</fullName>
    </recommendedName>
</protein>
<accession>A0A9W6GRE2</accession>
<evidence type="ECO:0008006" key="4">
    <source>
        <dbReference type="Google" id="ProtNLM"/>
    </source>
</evidence>
<proteinExistence type="predicted"/>
<reference evidence="2" key="1">
    <citation type="journal article" date="2023" name="Int. J. Syst. Evol. Microbiol.">
        <title>Methylocystis iwaonis sp. nov., a type II methane-oxidizing bacterium from surface soil of a rice paddy field in Japan, and emended description of the genus Methylocystis (ex Whittenbury et al. 1970) Bowman et al. 1993.</title>
        <authorList>
            <person name="Kaise H."/>
            <person name="Sawadogo J.B."/>
            <person name="Alam M.S."/>
            <person name="Ueno C."/>
            <person name="Dianou D."/>
            <person name="Shinjo R."/>
            <person name="Asakawa S."/>
        </authorList>
    </citation>
    <scope>NUCLEOTIDE SEQUENCE</scope>
    <source>
        <strain evidence="2">LMG27198</strain>
    </source>
</reference>
<dbReference type="Proteomes" id="UP001144323">
    <property type="component" value="Unassembled WGS sequence"/>
</dbReference>
<organism evidence="2 3">
    <name type="scientific">Methylocystis echinoides</name>
    <dbReference type="NCBI Taxonomy" id="29468"/>
    <lineage>
        <taxon>Bacteria</taxon>
        <taxon>Pseudomonadati</taxon>
        <taxon>Pseudomonadota</taxon>
        <taxon>Alphaproteobacteria</taxon>
        <taxon>Hyphomicrobiales</taxon>
        <taxon>Methylocystaceae</taxon>
        <taxon>Methylocystis</taxon>
    </lineage>
</organism>
<dbReference type="AlphaFoldDB" id="A0A9W6GRE2"/>
<keyword evidence="3" id="KW-1185">Reference proteome</keyword>
<evidence type="ECO:0000313" key="2">
    <source>
        <dbReference type="EMBL" id="GLI91501.1"/>
    </source>
</evidence>
<feature type="region of interest" description="Disordered" evidence="1">
    <location>
        <begin position="263"/>
        <end position="285"/>
    </location>
</feature>
<evidence type="ECO:0000256" key="1">
    <source>
        <dbReference type="SAM" id="MobiDB-lite"/>
    </source>
</evidence>
<dbReference type="Gene3D" id="3.40.50.300">
    <property type="entry name" value="P-loop containing nucleotide triphosphate hydrolases"/>
    <property type="match status" value="1"/>
</dbReference>
<gene>
    <name evidence="2" type="ORF">LMG27198_04930</name>
</gene>